<dbReference type="AlphaFoldDB" id="A0A9P1JUV7"/>
<accession>A0A9P1JUV7</accession>
<evidence type="ECO:0000256" key="1">
    <source>
        <dbReference type="SAM" id="MobiDB-lite"/>
    </source>
</evidence>
<reference evidence="2 3" key="1">
    <citation type="journal article" date="2011" name="PLoS Genet.">
        <title>Azospirillum genomes reveal transition of bacteria from aquatic to terrestrial environments.</title>
        <authorList>
            <person name="Wisniewski-Dye F."/>
            <person name="Borziak K."/>
            <person name="Khalsa-Moyers G."/>
            <person name="Alexandre G."/>
            <person name="Sukharnikov L.O."/>
            <person name="Wuichet K."/>
            <person name="Hurst G.B."/>
            <person name="McDonald W.H."/>
            <person name="Robertson J.S."/>
            <person name="Barbe V."/>
            <person name="Calteau A."/>
            <person name="Rouy Z."/>
            <person name="Mangenot S."/>
            <person name="Prigent-Combaret C."/>
            <person name="Normand P."/>
            <person name="Boyer M."/>
            <person name="Siguier P."/>
            <person name="Dessaux Y."/>
            <person name="Elmerich C."/>
            <person name="Condemine G."/>
            <person name="Krishnen G."/>
            <person name="Kennedy I."/>
            <person name="Paterson A.H."/>
            <person name="Gonzalez V."/>
            <person name="Mavingui P."/>
            <person name="Zhulin I.B."/>
        </authorList>
    </citation>
    <scope>NUCLEOTIDE SEQUENCE [LARGE SCALE GENOMIC DNA]</scope>
    <source>
        <strain evidence="2 3">Sp245</strain>
    </source>
</reference>
<dbReference type="Proteomes" id="UP000007319">
    <property type="component" value="Plasmid AZOBR_p1"/>
</dbReference>
<dbReference type="EMBL" id="HE577328">
    <property type="protein sequence ID" value="CCD00107.1"/>
    <property type="molecule type" value="Genomic_DNA"/>
</dbReference>
<dbReference type="KEGG" id="abs:AZOBR_p140073"/>
<sequence length="46" mass="4645">MALPQPDGLQAGIGAGDGFDAPTRGAMIAFDTSVPPQDGQDRPSAF</sequence>
<keyword evidence="2" id="KW-0614">Plasmid</keyword>
<evidence type="ECO:0000313" key="3">
    <source>
        <dbReference type="Proteomes" id="UP000007319"/>
    </source>
</evidence>
<organism evidence="2 3">
    <name type="scientific">Azospirillum baldaniorum</name>
    <dbReference type="NCBI Taxonomy" id="1064539"/>
    <lineage>
        <taxon>Bacteria</taxon>
        <taxon>Pseudomonadati</taxon>
        <taxon>Pseudomonadota</taxon>
        <taxon>Alphaproteobacteria</taxon>
        <taxon>Rhodospirillales</taxon>
        <taxon>Azospirillaceae</taxon>
        <taxon>Azospirillum</taxon>
    </lineage>
</organism>
<keyword evidence="3" id="KW-1185">Reference proteome</keyword>
<feature type="region of interest" description="Disordered" evidence="1">
    <location>
        <begin position="1"/>
        <end position="46"/>
    </location>
</feature>
<protein>
    <submittedName>
        <fullName evidence="2">Uncharacterized protein</fullName>
    </submittedName>
</protein>
<name>A0A9P1JUV7_9PROT</name>
<gene>
    <name evidence="2" type="ORF">AZOBR_p140073</name>
</gene>
<proteinExistence type="predicted"/>
<geneLocation type="plasmid" evidence="2 3">
    <name>AZOBR_p1</name>
</geneLocation>
<evidence type="ECO:0000313" key="2">
    <source>
        <dbReference type="EMBL" id="CCD00107.1"/>
    </source>
</evidence>